<dbReference type="GO" id="GO:0008422">
    <property type="term" value="F:beta-glucosidase activity"/>
    <property type="evidence" value="ECO:0007669"/>
    <property type="project" value="UniProtKB-EC"/>
</dbReference>
<evidence type="ECO:0000256" key="3">
    <source>
        <dbReference type="RuleBase" id="RU000383"/>
    </source>
</evidence>
<dbReference type="InterPro" id="IPR043198">
    <property type="entry name" value="Cyclin/Ssn8"/>
</dbReference>
<dbReference type="PIRSF" id="PIRSF028758">
    <property type="entry name" value="Cyclin, C/H/G types"/>
    <property type="match status" value="1"/>
</dbReference>
<dbReference type="Gene3D" id="1.10.472.10">
    <property type="entry name" value="Cyclin-like"/>
    <property type="match status" value="2"/>
</dbReference>
<keyword evidence="3" id="KW-0195">Cyclin</keyword>
<dbReference type="CDD" id="cd20546">
    <property type="entry name" value="CYCLIN_SpCG1C_ScCTK2-like_rpt2"/>
    <property type="match status" value="1"/>
</dbReference>
<evidence type="ECO:0000313" key="5">
    <source>
        <dbReference type="EMBL" id="KAJ1976043.1"/>
    </source>
</evidence>
<accession>A0A9W8EBZ7</accession>
<gene>
    <name evidence="5" type="primary">CTK2</name>
    <name evidence="5" type="ORF">H4R34_004121</name>
</gene>
<keyword evidence="5" id="KW-0418">Kinase</keyword>
<dbReference type="InterPro" id="IPR006671">
    <property type="entry name" value="Cyclin_N"/>
</dbReference>
<evidence type="ECO:0000313" key="6">
    <source>
        <dbReference type="Proteomes" id="UP001151582"/>
    </source>
</evidence>
<keyword evidence="6" id="KW-1185">Reference proteome</keyword>
<dbReference type="GO" id="GO:0006357">
    <property type="term" value="P:regulation of transcription by RNA polymerase II"/>
    <property type="evidence" value="ECO:0007669"/>
    <property type="project" value="InterPro"/>
</dbReference>
<comment type="similarity">
    <text evidence="3">Belongs to the cyclin family.</text>
</comment>
<keyword evidence="5" id="KW-0326">Glycosidase</keyword>
<dbReference type="GO" id="GO:0070897">
    <property type="term" value="P:transcription preinitiation complex assembly"/>
    <property type="evidence" value="ECO:0007669"/>
    <property type="project" value="InterPro"/>
</dbReference>
<proteinExistence type="inferred from homology"/>
<comment type="caution">
    <text evidence="5">The sequence shown here is derived from an EMBL/GenBank/DDBJ whole genome shotgun (WGS) entry which is preliminary data.</text>
</comment>
<sequence length="246" mass="28001">MQRTSSHSTAAARRALAWATDLPDYAIIKTVGQKMGFPMQTICTAQLLLTRFYLKCPETLDFTRMEVNLACLFVACKAEETIKKLRDILLAAYILVHPNKDELSVDEQVILQARTHVIRCEAILLEIIHFSFEFPHPHQYTIKFAKCLQVDMDLAARAWKITTECFETNLPLRFPPHTIAVGSLYLASKLTGLALGEQFNEGRPWFVKLGSRLEDIDEFSNHMIDFYIASSRTPNSLPSNRSMFKG</sequence>
<dbReference type="InterPro" id="IPR036915">
    <property type="entry name" value="Cyclin-like_sf"/>
</dbReference>
<keyword evidence="5" id="KW-0808">Transferase</keyword>
<organism evidence="5 6">
    <name type="scientific">Dimargaris verticillata</name>
    <dbReference type="NCBI Taxonomy" id="2761393"/>
    <lineage>
        <taxon>Eukaryota</taxon>
        <taxon>Fungi</taxon>
        <taxon>Fungi incertae sedis</taxon>
        <taxon>Zoopagomycota</taxon>
        <taxon>Kickxellomycotina</taxon>
        <taxon>Dimargaritomycetes</taxon>
        <taxon>Dimargaritales</taxon>
        <taxon>Dimargaritaceae</taxon>
        <taxon>Dimargaris</taxon>
    </lineage>
</organism>
<keyword evidence="5" id="KW-0378">Hydrolase</keyword>
<dbReference type="AlphaFoldDB" id="A0A9W8EBZ7"/>
<evidence type="ECO:0000259" key="4">
    <source>
        <dbReference type="SMART" id="SM00385"/>
    </source>
</evidence>
<keyword evidence="1" id="KW-0805">Transcription regulation</keyword>
<dbReference type="GO" id="GO:0016301">
    <property type="term" value="F:kinase activity"/>
    <property type="evidence" value="ECO:0007669"/>
    <property type="project" value="UniProtKB-KW"/>
</dbReference>
<protein>
    <submittedName>
        <fullName evidence="5">RNA polymerase II C-terminal domain kinase beta subunit</fullName>
        <ecNumber evidence="5">3.2.1.21</ecNumber>
    </submittedName>
</protein>
<reference evidence="5" key="1">
    <citation type="submission" date="2022-07" db="EMBL/GenBank/DDBJ databases">
        <title>Phylogenomic reconstructions and comparative analyses of Kickxellomycotina fungi.</title>
        <authorList>
            <person name="Reynolds N.K."/>
            <person name="Stajich J.E."/>
            <person name="Barry K."/>
            <person name="Grigoriev I.V."/>
            <person name="Crous P."/>
            <person name="Smith M.E."/>
        </authorList>
    </citation>
    <scope>NUCLEOTIDE SEQUENCE</scope>
    <source>
        <strain evidence="5">RSA 567</strain>
    </source>
</reference>
<name>A0A9W8EBZ7_9FUNG</name>
<evidence type="ECO:0000256" key="1">
    <source>
        <dbReference type="ARBA" id="ARBA00023015"/>
    </source>
</evidence>
<dbReference type="EC" id="3.2.1.21" evidence="5"/>
<dbReference type="PRINTS" id="PR00685">
    <property type="entry name" value="TIFACTORIIB"/>
</dbReference>
<dbReference type="SMART" id="SM00385">
    <property type="entry name" value="CYCLIN"/>
    <property type="match status" value="2"/>
</dbReference>
<dbReference type="Pfam" id="PF00134">
    <property type="entry name" value="Cyclin_N"/>
    <property type="match status" value="1"/>
</dbReference>
<keyword evidence="2" id="KW-0804">Transcription</keyword>
<dbReference type="PANTHER" id="PTHR10026">
    <property type="entry name" value="CYCLIN"/>
    <property type="match status" value="1"/>
</dbReference>
<dbReference type="Proteomes" id="UP001151582">
    <property type="component" value="Unassembled WGS sequence"/>
</dbReference>
<dbReference type="InterPro" id="IPR013763">
    <property type="entry name" value="Cyclin-like_dom"/>
</dbReference>
<dbReference type="EMBL" id="JANBQB010000468">
    <property type="protein sequence ID" value="KAJ1976043.1"/>
    <property type="molecule type" value="Genomic_DNA"/>
</dbReference>
<dbReference type="InterPro" id="IPR000812">
    <property type="entry name" value="TFIIB"/>
</dbReference>
<dbReference type="GO" id="GO:0016538">
    <property type="term" value="F:cyclin-dependent protein serine/threonine kinase regulator activity"/>
    <property type="evidence" value="ECO:0007669"/>
    <property type="project" value="InterPro"/>
</dbReference>
<feature type="domain" description="Cyclin-like" evidence="4">
    <location>
        <begin position="139"/>
        <end position="225"/>
    </location>
</feature>
<evidence type="ECO:0000256" key="2">
    <source>
        <dbReference type="ARBA" id="ARBA00023163"/>
    </source>
</evidence>
<feature type="domain" description="Cyclin-like" evidence="4">
    <location>
        <begin position="26"/>
        <end position="126"/>
    </location>
</feature>
<dbReference type="OrthoDB" id="25002at2759"/>
<dbReference type="SUPFAM" id="SSF47954">
    <property type="entry name" value="Cyclin-like"/>
    <property type="match status" value="2"/>
</dbReference>